<dbReference type="EMBL" id="LGTL01000003">
    <property type="protein sequence ID" value="KPA84381.1"/>
    <property type="molecule type" value="Genomic_DNA"/>
</dbReference>
<dbReference type="SUPFAM" id="SSF52799">
    <property type="entry name" value="(Phosphotyrosine protein) phosphatases II"/>
    <property type="match status" value="1"/>
</dbReference>
<dbReference type="OrthoDB" id="449382at2759"/>
<dbReference type="GO" id="GO:0004721">
    <property type="term" value="F:phosphoprotein phosphatase activity"/>
    <property type="evidence" value="ECO:0007669"/>
    <property type="project" value="InterPro"/>
</dbReference>
<dbReference type="GeneID" id="26902664"/>
<dbReference type="InterPro" id="IPR026893">
    <property type="entry name" value="Tyr/Ser_Pase_IphP-type"/>
</dbReference>
<sequence>MTQEIQRQRHVPLLGTTNLRNLGGYHTNDGTKTTKWGVLYRCDQLAEVPPEMAQRVLVEQLHIHEAYDLRGEKEVAAKSYDIPRITRHAIPVEPSQIDAFIKRGEDMSKGDVTFRAMQAVYRQLIVEYGAVFGSVIKSILAGGPSPEKAALIHCTGGKDRTGWVAYLILTLLDVKEEEKRSDYMLTNTYFRRPTTAFNYFGSMGADAMKSLYRVDEVFLDTALEEVDKLGGMAAYVKSYVGLTEEDIQQLRNTLLE</sequence>
<dbReference type="PROSITE" id="PS00383">
    <property type="entry name" value="TYR_PHOSPHATASE_1"/>
    <property type="match status" value="1"/>
</dbReference>
<comment type="caution">
    <text evidence="1">The sequence shown here is derived from an EMBL/GenBank/DDBJ whole genome shotgun (WGS) entry which is preliminary data.</text>
</comment>
<evidence type="ECO:0008006" key="3">
    <source>
        <dbReference type="Google" id="ProtNLM"/>
    </source>
</evidence>
<protein>
    <recommendedName>
        <fullName evidence="3">Tyrosine specific protein phosphatases domain-containing protein</fullName>
    </recommendedName>
</protein>
<dbReference type="InterPro" id="IPR016130">
    <property type="entry name" value="Tyr_Pase_AS"/>
</dbReference>
<dbReference type="InterPro" id="IPR029021">
    <property type="entry name" value="Prot-tyrosine_phosphatase-like"/>
</dbReference>
<dbReference type="Proteomes" id="UP000037923">
    <property type="component" value="Unassembled WGS sequence"/>
</dbReference>
<dbReference type="Gene3D" id="3.90.190.10">
    <property type="entry name" value="Protein tyrosine phosphatase superfamily"/>
    <property type="match status" value="1"/>
</dbReference>
<organism evidence="1 2">
    <name type="scientific">Leptomonas pyrrhocoris</name>
    <name type="common">Firebug parasite</name>
    <dbReference type="NCBI Taxonomy" id="157538"/>
    <lineage>
        <taxon>Eukaryota</taxon>
        <taxon>Discoba</taxon>
        <taxon>Euglenozoa</taxon>
        <taxon>Kinetoplastea</taxon>
        <taxon>Metakinetoplastina</taxon>
        <taxon>Trypanosomatida</taxon>
        <taxon>Trypanosomatidae</taxon>
        <taxon>Leishmaniinae</taxon>
        <taxon>Leptomonas</taxon>
    </lineage>
</organism>
<dbReference type="AlphaFoldDB" id="A0A0N0VGW5"/>
<dbReference type="RefSeq" id="XP_015662820.1">
    <property type="nucleotide sequence ID" value="XM_015799342.1"/>
</dbReference>
<dbReference type="Pfam" id="PF13350">
    <property type="entry name" value="Y_phosphatase3"/>
    <property type="match status" value="1"/>
</dbReference>
<evidence type="ECO:0000313" key="2">
    <source>
        <dbReference type="Proteomes" id="UP000037923"/>
    </source>
</evidence>
<name>A0A0N0VGW5_LEPPY</name>
<proteinExistence type="predicted"/>
<keyword evidence="2" id="KW-1185">Reference proteome</keyword>
<accession>A0A0N0VGW5</accession>
<dbReference type="VEuPathDB" id="TriTrypDB:LpyrH10_03_5200"/>
<gene>
    <name evidence="1" type="ORF">ABB37_02369</name>
</gene>
<evidence type="ECO:0000313" key="1">
    <source>
        <dbReference type="EMBL" id="KPA84381.1"/>
    </source>
</evidence>
<reference evidence="1 2" key="1">
    <citation type="submission" date="2015-07" db="EMBL/GenBank/DDBJ databases">
        <title>High-quality genome of monoxenous trypanosomatid Leptomonas pyrrhocoris.</title>
        <authorList>
            <person name="Flegontov P."/>
            <person name="Butenko A."/>
            <person name="Firsov S."/>
            <person name="Vlcek C."/>
            <person name="Logacheva M.D."/>
            <person name="Field M."/>
            <person name="Filatov D."/>
            <person name="Flegontova O."/>
            <person name="Gerasimov E."/>
            <person name="Jackson A.P."/>
            <person name="Kelly S."/>
            <person name="Opperdoes F."/>
            <person name="O'Reilly A."/>
            <person name="Votypka J."/>
            <person name="Yurchenko V."/>
            <person name="Lukes J."/>
        </authorList>
    </citation>
    <scope>NUCLEOTIDE SEQUENCE [LARGE SCALE GENOMIC DNA]</scope>
    <source>
        <strain evidence="1">H10</strain>
    </source>
</reference>